<evidence type="ECO:0000313" key="2">
    <source>
        <dbReference type="Proteomes" id="UP001057455"/>
    </source>
</evidence>
<dbReference type="OrthoDB" id="10339245at2759"/>
<organism evidence="1 2">
    <name type="scientific">Babesia ovis</name>
    <dbReference type="NCBI Taxonomy" id="5869"/>
    <lineage>
        <taxon>Eukaryota</taxon>
        <taxon>Sar</taxon>
        <taxon>Alveolata</taxon>
        <taxon>Apicomplexa</taxon>
        <taxon>Aconoidasida</taxon>
        <taxon>Piroplasmida</taxon>
        <taxon>Babesiidae</taxon>
        <taxon>Babesia</taxon>
    </lineage>
</organism>
<dbReference type="AlphaFoldDB" id="A0A9W5T8K3"/>
<sequence>MTRSGLGSLRSLLKRHFTNENCAKVALLGGCSFCVYLNGTLLYTRNRKGESAECNKLDGPIPQLFIGDILSHFSPYLLPLFSRGEWLSEFDKVISDDSSDFRRRLMAYLCLNKVLRNPVCARQVFADPSKFRPILVDILQPKDIPPSASTADATGTTEPELLFNVKINCLENYLQAVPKEDRKVDYELLHSLVNLTKLYPSQRAKEKISNVLRLFLENEENCIMLAKKEFETFESCSLIQEEKVKIDDLVLRYLYATKCEQSWFSALLSDTHITSLYNATSIDSINKAVKGLGMVLSPLPSSRANFEGFQPVLSAIEISYAYSFLRNLLSGKVPGVQGAAKFQMVSFVS</sequence>
<keyword evidence="2" id="KW-1185">Reference proteome</keyword>
<evidence type="ECO:0000313" key="1">
    <source>
        <dbReference type="EMBL" id="GFE52835.1"/>
    </source>
</evidence>
<dbReference type="EMBL" id="BLIY01000003">
    <property type="protein sequence ID" value="GFE52835.1"/>
    <property type="molecule type" value="Genomic_DNA"/>
</dbReference>
<dbReference type="Proteomes" id="UP001057455">
    <property type="component" value="Unassembled WGS sequence"/>
</dbReference>
<comment type="caution">
    <text evidence="1">The sequence shown here is derived from an EMBL/GenBank/DDBJ whole genome shotgun (WGS) entry which is preliminary data.</text>
</comment>
<name>A0A9W5T8K3_BABOV</name>
<accession>A0A9W5T8K3</accession>
<proteinExistence type="predicted"/>
<reference evidence="1" key="1">
    <citation type="submission" date="2019-12" db="EMBL/GenBank/DDBJ databases">
        <title>Genome sequence of Babesia ovis.</title>
        <authorList>
            <person name="Yamagishi J."/>
            <person name="Sevinc F."/>
            <person name="Xuan X."/>
        </authorList>
    </citation>
    <scope>NUCLEOTIDE SEQUENCE</scope>
    <source>
        <strain evidence="1">Selcuk</strain>
    </source>
</reference>
<gene>
    <name evidence="1" type="ORF">BaOVIS_002390</name>
</gene>
<protein>
    <submittedName>
        <fullName evidence="1">Uncharacterized protein</fullName>
    </submittedName>
</protein>